<comment type="caution">
    <text evidence="5">The sequence shown here is derived from an EMBL/GenBank/DDBJ whole genome shotgun (WGS) entry which is preliminary data.</text>
</comment>
<dbReference type="PANTHER" id="PTHR43132:SF2">
    <property type="entry name" value="ARSENICAL RESISTANCE OPERON REPRESSOR ARSR-RELATED"/>
    <property type="match status" value="1"/>
</dbReference>
<protein>
    <submittedName>
        <fullName evidence="5">ArsR/SmtB family transcription factor</fullName>
    </submittedName>
</protein>
<dbReference type="InterPro" id="IPR051011">
    <property type="entry name" value="Metal_resp_trans_reg"/>
</dbReference>
<keyword evidence="1" id="KW-0805">Transcription regulation</keyword>
<keyword evidence="6" id="KW-1185">Reference proteome</keyword>
<dbReference type="CDD" id="cd00090">
    <property type="entry name" value="HTH_ARSR"/>
    <property type="match status" value="1"/>
</dbReference>
<reference evidence="5 6" key="1">
    <citation type="submission" date="2024-09" db="EMBL/GenBank/DDBJ databases">
        <authorList>
            <person name="Sun Q."/>
            <person name="Mori K."/>
        </authorList>
    </citation>
    <scope>NUCLEOTIDE SEQUENCE [LARGE SCALE GENOMIC DNA]</scope>
    <source>
        <strain evidence="5 6">CICC 11035S</strain>
    </source>
</reference>
<keyword evidence="3" id="KW-0804">Transcription</keyword>
<proteinExistence type="predicted"/>
<dbReference type="InterPro" id="IPR001845">
    <property type="entry name" value="HTH_ArsR_DNA-bd_dom"/>
</dbReference>
<gene>
    <name evidence="5" type="ORF">ACFFF8_16875</name>
</gene>
<dbReference type="NCBIfam" id="NF033788">
    <property type="entry name" value="HTH_metalloreg"/>
    <property type="match status" value="1"/>
</dbReference>
<dbReference type="Gene3D" id="1.10.10.10">
    <property type="entry name" value="Winged helix-like DNA-binding domain superfamily/Winged helix DNA-binding domain"/>
    <property type="match status" value="1"/>
</dbReference>
<evidence type="ECO:0000259" key="4">
    <source>
        <dbReference type="PROSITE" id="PS50987"/>
    </source>
</evidence>
<dbReference type="PRINTS" id="PR00778">
    <property type="entry name" value="HTHARSR"/>
</dbReference>
<dbReference type="PANTHER" id="PTHR43132">
    <property type="entry name" value="ARSENICAL RESISTANCE OPERON REPRESSOR ARSR-RELATED"/>
    <property type="match status" value="1"/>
</dbReference>
<dbReference type="PROSITE" id="PS50987">
    <property type="entry name" value="HTH_ARSR_2"/>
    <property type="match status" value="1"/>
</dbReference>
<sequence length="123" mass="12957">MTVTGPDPATIELLKAIAHPLRYAILGCLGQGECNVGEIETKTGIGQPALSQQLSVLRQAGLVATRREARLVFYSVDPAALDALCTSLKFLLMPEGQTARTEPRPGAWQPANLGGAATFARLG</sequence>
<dbReference type="Pfam" id="PF01022">
    <property type="entry name" value="HTH_5"/>
    <property type="match status" value="1"/>
</dbReference>
<evidence type="ECO:0000256" key="3">
    <source>
        <dbReference type="ARBA" id="ARBA00023163"/>
    </source>
</evidence>
<accession>A0ABV6SAL3</accession>
<dbReference type="RefSeq" id="WP_267218970.1">
    <property type="nucleotide sequence ID" value="NZ_JAPCWC010000002.1"/>
</dbReference>
<dbReference type="SMART" id="SM00418">
    <property type="entry name" value="HTH_ARSR"/>
    <property type="match status" value="1"/>
</dbReference>
<keyword evidence="2" id="KW-0238">DNA-binding</keyword>
<name>A0ABV6SAL3_9SPHN</name>
<evidence type="ECO:0000313" key="5">
    <source>
        <dbReference type="EMBL" id="MFC0686264.1"/>
    </source>
</evidence>
<dbReference type="InterPro" id="IPR036390">
    <property type="entry name" value="WH_DNA-bd_sf"/>
</dbReference>
<dbReference type="SUPFAM" id="SSF46785">
    <property type="entry name" value="Winged helix' DNA-binding domain"/>
    <property type="match status" value="1"/>
</dbReference>
<dbReference type="InterPro" id="IPR011991">
    <property type="entry name" value="ArsR-like_HTH"/>
</dbReference>
<dbReference type="InterPro" id="IPR036388">
    <property type="entry name" value="WH-like_DNA-bd_sf"/>
</dbReference>
<dbReference type="Proteomes" id="UP001589858">
    <property type="component" value="Unassembled WGS sequence"/>
</dbReference>
<feature type="domain" description="HTH arsR-type" evidence="4">
    <location>
        <begin position="2"/>
        <end position="96"/>
    </location>
</feature>
<organism evidence="5 6">
    <name type="scientific">Novosphingobium clariflavum</name>
    <dbReference type="NCBI Taxonomy" id="2029884"/>
    <lineage>
        <taxon>Bacteria</taxon>
        <taxon>Pseudomonadati</taxon>
        <taxon>Pseudomonadota</taxon>
        <taxon>Alphaproteobacteria</taxon>
        <taxon>Sphingomonadales</taxon>
        <taxon>Sphingomonadaceae</taxon>
        <taxon>Novosphingobium</taxon>
    </lineage>
</organism>
<evidence type="ECO:0000256" key="2">
    <source>
        <dbReference type="ARBA" id="ARBA00023125"/>
    </source>
</evidence>
<evidence type="ECO:0000313" key="6">
    <source>
        <dbReference type="Proteomes" id="UP001589858"/>
    </source>
</evidence>
<evidence type="ECO:0000256" key="1">
    <source>
        <dbReference type="ARBA" id="ARBA00023015"/>
    </source>
</evidence>
<dbReference type="EMBL" id="JBHLTM010000061">
    <property type="protein sequence ID" value="MFC0686264.1"/>
    <property type="molecule type" value="Genomic_DNA"/>
</dbReference>